<evidence type="ECO:0000313" key="2">
    <source>
        <dbReference type="Proteomes" id="UP000762676"/>
    </source>
</evidence>
<organism evidence="1 2">
    <name type="scientific">Elysia marginata</name>
    <dbReference type="NCBI Taxonomy" id="1093978"/>
    <lineage>
        <taxon>Eukaryota</taxon>
        <taxon>Metazoa</taxon>
        <taxon>Spiralia</taxon>
        <taxon>Lophotrochozoa</taxon>
        <taxon>Mollusca</taxon>
        <taxon>Gastropoda</taxon>
        <taxon>Heterobranchia</taxon>
        <taxon>Euthyneura</taxon>
        <taxon>Panpulmonata</taxon>
        <taxon>Sacoglossa</taxon>
        <taxon>Placobranchoidea</taxon>
        <taxon>Plakobranchidae</taxon>
        <taxon>Elysia</taxon>
    </lineage>
</organism>
<dbReference type="EMBL" id="BMAT01009769">
    <property type="protein sequence ID" value="GFS13419.1"/>
    <property type="molecule type" value="Genomic_DNA"/>
</dbReference>
<name>A0AAV4IUP9_9GAST</name>
<dbReference type="Proteomes" id="UP000762676">
    <property type="component" value="Unassembled WGS sequence"/>
</dbReference>
<keyword evidence="2" id="KW-1185">Reference proteome</keyword>
<protein>
    <recommendedName>
        <fullName evidence="3">Secreted protein</fullName>
    </recommendedName>
</protein>
<evidence type="ECO:0008006" key="3">
    <source>
        <dbReference type="Google" id="ProtNLM"/>
    </source>
</evidence>
<proteinExistence type="predicted"/>
<comment type="caution">
    <text evidence="1">The sequence shown here is derived from an EMBL/GenBank/DDBJ whole genome shotgun (WGS) entry which is preliminary data.</text>
</comment>
<dbReference type="AlphaFoldDB" id="A0AAV4IUP9"/>
<sequence>MFYRYFRVVVVLSVVNTWLTDRVMRRFESCHSMSAFSPWLNTHYCSYYTSPRFTEALKESAVASVLPGARNIRMSRRRLPGEWGKSRQTDRYARHLPMLDRLPGLKAHSLPAMPGQEMYTPNPPPHSLISQRTKFMYTGTVPSRPRTWDMCI</sequence>
<accession>A0AAV4IUP9</accession>
<gene>
    <name evidence="1" type="ORF">ElyMa_004883800</name>
</gene>
<reference evidence="1 2" key="1">
    <citation type="journal article" date="2021" name="Elife">
        <title>Chloroplast acquisition without the gene transfer in kleptoplastic sea slugs, Plakobranchus ocellatus.</title>
        <authorList>
            <person name="Maeda T."/>
            <person name="Takahashi S."/>
            <person name="Yoshida T."/>
            <person name="Shimamura S."/>
            <person name="Takaki Y."/>
            <person name="Nagai Y."/>
            <person name="Toyoda A."/>
            <person name="Suzuki Y."/>
            <person name="Arimoto A."/>
            <person name="Ishii H."/>
            <person name="Satoh N."/>
            <person name="Nishiyama T."/>
            <person name="Hasebe M."/>
            <person name="Maruyama T."/>
            <person name="Minagawa J."/>
            <person name="Obokata J."/>
            <person name="Shigenobu S."/>
        </authorList>
    </citation>
    <scope>NUCLEOTIDE SEQUENCE [LARGE SCALE GENOMIC DNA]</scope>
</reference>
<evidence type="ECO:0000313" key="1">
    <source>
        <dbReference type="EMBL" id="GFS13419.1"/>
    </source>
</evidence>